<evidence type="ECO:0000313" key="2">
    <source>
        <dbReference type="EMBL" id="MFD2096899.1"/>
    </source>
</evidence>
<organism evidence="2 3">
    <name type="scientific">Corallincola platygyrae</name>
    <dbReference type="NCBI Taxonomy" id="1193278"/>
    <lineage>
        <taxon>Bacteria</taxon>
        <taxon>Pseudomonadati</taxon>
        <taxon>Pseudomonadota</taxon>
        <taxon>Gammaproteobacteria</taxon>
        <taxon>Alteromonadales</taxon>
        <taxon>Psychromonadaceae</taxon>
        <taxon>Corallincola</taxon>
    </lineage>
</organism>
<proteinExistence type="predicted"/>
<accession>A0ABW4XPX9</accession>
<sequence length="219" mass="25333">MLRRLLVFVLAALSLSGLWAAAPLDFTNLLAQLRQAFGDDAYERGQRWQSAVERSRDKSPEEQLTIINDFFNQLTFSNDIDVWGQEDYWATPIEFIGRGAGDCEDFAIAKYYSLIEAGFPAEKLRLMYVKALDYNQHHMVLTYYERRGVEPLVLDNIDKKIRPAGERDDLLPIYSFNADFLWLAKARNSGKHVGKSDRISLWRELQERFSSQVKQEGNE</sequence>
<evidence type="ECO:0000313" key="3">
    <source>
        <dbReference type="Proteomes" id="UP001597380"/>
    </source>
</evidence>
<dbReference type="PANTHER" id="PTHR39327:SF1">
    <property type="entry name" value="BLR5470 PROTEIN"/>
    <property type="match status" value="1"/>
</dbReference>
<comment type="caution">
    <text evidence="2">The sequence shown here is derived from an EMBL/GenBank/DDBJ whole genome shotgun (WGS) entry which is preliminary data.</text>
</comment>
<dbReference type="InterPro" id="IPR010319">
    <property type="entry name" value="Transglutaminase-like_Cys_pept"/>
</dbReference>
<feature type="signal peptide" evidence="1">
    <location>
        <begin position="1"/>
        <end position="20"/>
    </location>
</feature>
<dbReference type="RefSeq" id="WP_377776231.1">
    <property type="nucleotide sequence ID" value="NZ_BAABLI010000011.1"/>
</dbReference>
<reference evidence="3" key="1">
    <citation type="journal article" date="2019" name="Int. J. Syst. Evol. Microbiol.">
        <title>The Global Catalogue of Microorganisms (GCM) 10K type strain sequencing project: providing services to taxonomists for standard genome sequencing and annotation.</title>
        <authorList>
            <consortium name="The Broad Institute Genomics Platform"/>
            <consortium name="The Broad Institute Genome Sequencing Center for Infectious Disease"/>
            <person name="Wu L."/>
            <person name="Ma J."/>
        </authorList>
    </citation>
    <scope>NUCLEOTIDE SEQUENCE [LARGE SCALE GENOMIC DNA]</scope>
    <source>
        <strain evidence="3">CGMCC 1.10992</strain>
    </source>
</reference>
<dbReference type="PANTHER" id="PTHR39327">
    <property type="match status" value="1"/>
</dbReference>
<dbReference type="Pfam" id="PF06035">
    <property type="entry name" value="Peptidase_C93"/>
    <property type="match status" value="1"/>
</dbReference>
<dbReference type="Gene3D" id="3.10.620.30">
    <property type="match status" value="1"/>
</dbReference>
<keyword evidence="1" id="KW-0732">Signal</keyword>
<dbReference type="InterPro" id="IPR038765">
    <property type="entry name" value="Papain-like_cys_pep_sf"/>
</dbReference>
<dbReference type="EMBL" id="JBHUHT010000014">
    <property type="protein sequence ID" value="MFD2096899.1"/>
    <property type="molecule type" value="Genomic_DNA"/>
</dbReference>
<name>A0ABW4XPX9_9GAMM</name>
<protein>
    <submittedName>
        <fullName evidence="2">Transglutaminase-like cysteine peptidase</fullName>
    </submittedName>
</protein>
<evidence type="ECO:0000256" key="1">
    <source>
        <dbReference type="SAM" id="SignalP"/>
    </source>
</evidence>
<feature type="chain" id="PRO_5045143752" evidence="1">
    <location>
        <begin position="21"/>
        <end position="219"/>
    </location>
</feature>
<gene>
    <name evidence="2" type="ORF">ACFSJ3_12950</name>
</gene>
<keyword evidence="3" id="KW-1185">Reference proteome</keyword>
<dbReference type="Proteomes" id="UP001597380">
    <property type="component" value="Unassembled WGS sequence"/>
</dbReference>
<dbReference type="SUPFAM" id="SSF54001">
    <property type="entry name" value="Cysteine proteinases"/>
    <property type="match status" value="1"/>
</dbReference>